<dbReference type="InterPro" id="IPR052158">
    <property type="entry name" value="INH-QAR"/>
</dbReference>
<dbReference type="Gene3D" id="3.40.50.880">
    <property type="match status" value="1"/>
</dbReference>
<dbReference type="InterPro" id="IPR029062">
    <property type="entry name" value="Class_I_gatase-like"/>
</dbReference>
<dbReference type="AlphaFoldDB" id="A0A2N3PW86"/>
<dbReference type="Proteomes" id="UP000233293">
    <property type="component" value="Unassembled WGS sequence"/>
</dbReference>
<dbReference type="Pfam" id="PF01965">
    <property type="entry name" value="DJ-1_PfpI"/>
    <property type="match status" value="1"/>
</dbReference>
<dbReference type="InterPro" id="IPR018060">
    <property type="entry name" value="HTH_AraC"/>
</dbReference>
<accession>A0A2N3PW86</accession>
<keyword evidence="5" id="KW-1185">Reference proteome</keyword>
<dbReference type="CDD" id="cd03137">
    <property type="entry name" value="GATase1_AraC_1"/>
    <property type="match status" value="1"/>
</dbReference>
<name>A0A2N3PW86_9PROT</name>
<dbReference type="PROSITE" id="PS01124">
    <property type="entry name" value="HTH_ARAC_FAMILY_2"/>
    <property type="match status" value="1"/>
</dbReference>
<keyword evidence="1" id="KW-0805">Transcription regulation</keyword>
<evidence type="ECO:0000313" key="4">
    <source>
        <dbReference type="EMBL" id="PKU24673.1"/>
    </source>
</evidence>
<evidence type="ECO:0000259" key="3">
    <source>
        <dbReference type="PROSITE" id="PS01124"/>
    </source>
</evidence>
<dbReference type="Gene3D" id="1.10.10.60">
    <property type="entry name" value="Homeodomain-like"/>
    <property type="match status" value="1"/>
</dbReference>
<dbReference type="GO" id="GO:0003700">
    <property type="term" value="F:DNA-binding transcription factor activity"/>
    <property type="evidence" value="ECO:0007669"/>
    <property type="project" value="InterPro"/>
</dbReference>
<organism evidence="4 5">
    <name type="scientific">Telmatospirillum siberiense</name>
    <dbReference type="NCBI Taxonomy" id="382514"/>
    <lineage>
        <taxon>Bacteria</taxon>
        <taxon>Pseudomonadati</taxon>
        <taxon>Pseudomonadota</taxon>
        <taxon>Alphaproteobacteria</taxon>
        <taxon>Rhodospirillales</taxon>
        <taxon>Rhodospirillaceae</taxon>
        <taxon>Telmatospirillum</taxon>
    </lineage>
</organism>
<reference evidence="5" key="1">
    <citation type="submission" date="2017-12" db="EMBL/GenBank/DDBJ databases">
        <title>Draft genome sequence of Telmatospirillum siberiense 26-4b1T, an acidotolerant peatland alphaproteobacterium potentially involved in sulfur cycling.</title>
        <authorList>
            <person name="Hausmann B."/>
            <person name="Pjevac P."/>
            <person name="Schreck K."/>
            <person name="Herbold C.W."/>
            <person name="Daims H."/>
            <person name="Wagner M."/>
            <person name="Pester M."/>
            <person name="Loy A."/>
        </authorList>
    </citation>
    <scope>NUCLEOTIDE SEQUENCE [LARGE SCALE GENOMIC DNA]</scope>
    <source>
        <strain evidence="5">26-4b1</strain>
    </source>
</reference>
<feature type="domain" description="HTH araC/xylS-type" evidence="3">
    <location>
        <begin position="230"/>
        <end position="327"/>
    </location>
</feature>
<evidence type="ECO:0000313" key="5">
    <source>
        <dbReference type="Proteomes" id="UP000233293"/>
    </source>
</evidence>
<evidence type="ECO:0000256" key="1">
    <source>
        <dbReference type="ARBA" id="ARBA00023015"/>
    </source>
</evidence>
<dbReference type="OrthoDB" id="9793422at2"/>
<dbReference type="SUPFAM" id="SSF46689">
    <property type="entry name" value="Homeodomain-like"/>
    <property type="match status" value="2"/>
</dbReference>
<dbReference type="InterPro" id="IPR009057">
    <property type="entry name" value="Homeodomain-like_sf"/>
</dbReference>
<dbReference type="SUPFAM" id="SSF52317">
    <property type="entry name" value="Class I glutamine amidotransferase-like"/>
    <property type="match status" value="1"/>
</dbReference>
<dbReference type="PANTHER" id="PTHR43130:SF3">
    <property type="entry name" value="HTH-TYPE TRANSCRIPTIONAL REGULATOR RV1931C"/>
    <property type="match status" value="1"/>
</dbReference>
<dbReference type="Pfam" id="PF12833">
    <property type="entry name" value="HTH_18"/>
    <property type="match status" value="1"/>
</dbReference>
<proteinExistence type="predicted"/>
<dbReference type="EMBL" id="PIUM01000009">
    <property type="protein sequence ID" value="PKU24673.1"/>
    <property type="molecule type" value="Genomic_DNA"/>
</dbReference>
<keyword evidence="2" id="KW-0804">Transcription</keyword>
<protein>
    <submittedName>
        <fullName evidence="4">AraC family transcriptional regulator</fullName>
    </submittedName>
</protein>
<evidence type="ECO:0000256" key="2">
    <source>
        <dbReference type="ARBA" id="ARBA00023163"/>
    </source>
</evidence>
<comment type="caution">
    <text evidence="4">The sequence shown here is derived from an EMBL/GenBank/DDBJ whole genome shotgun (WGS) entry which is preliminary data.</text>
</comment>
<sequence>MPMLPRFTPHHPLRVEILAYPDVQLLDVAGPLQVFASANDLARGAGNAPPYAPVVVAAEGRFVTTSAGLGLAAEPLPEPALPLDTLIVSGGFGVNQACTDVRSVEWITARAIVARRVASVCSGAFLLATAGLLEGRRAVTHWRRCREFADRFPSVRLEPDPIFLRDGKFWTSAGVTAGIDLTLALVEADLGRTVALAVARQLVVFLKRPGGQSQFSSALALQQGGDEAFERLHAHIADNLRGDLSVAALARIAAMSERSFIRHYRQATGSTPARGVERIRVEAARQMLETNQPVKRVAARCGFGSEETMRRSFLRLLGTTPQAYRERFASPGE</sequence>
<dbReference type="SMART" id="SM00342">
    <property type="entry name" value="HTH_ARAC"/>
    <property type="match status" value="1"/>
</dbReference>
<gene>
    <name evidence="4" type="ORF">CWS72_10030</name>
</gene>
<dbReference type="PANTHER" id="PTHR43130">
    <property type="entry name" value="ARAC-FAMILY TRANSCRIPTIONAL REGULATOR"/>
    <property type="match status" value="1"/>
</dbReference>
<dbReference type="InterPro" id="IPR002818">
    <property type="entry name" value="DJ-1/PfpI"/>
</dbReference>
<dbReference type="GO" id="GO:0043565">
    <property type="term" value="F:sequence-specific DNA binding"/>
    <property type="evidence" value="ECO:0007669"/>
    <property type="project" value="InterPro"/>
</dbReference>